<gene>
    <name evidence="7" type="ORF">SAMN02983003_2809</name>
</gene>
<dbReference type="GO" id="GO:0055085">
    <property type="term" value="P:transmembrane transport"/>
    <property type="evidence" value="ECO:0007669"/>
    <property type="project" value="UniProtKB-ARBA"/>
</dbReference>
<dbReference type="InterPro" id="IPR003439">
    <property type="entry name" value="ABC_transporter-like_ATP-bd"/>
</dbReference>
<dbReference type="PANTHER" id="PTHR43776">
    <property type="entry name" value="TRANSPORT ATP-BINDING PROTEIN"/>
    <property type="match status" value="1"/>
</dbReference>
<dbReference type="SMART" id="SM00382">
    <property type="entry name" value="AAA"/>
    <property type="match status" value="1"/>
</dbReference>
<dbReference type="Pfam" id="PF00005">
    <property type="entry name" value="ABC_tran"/>
    <property type="match status" value="1"/>
</dbReference>
<evidence type="ECO:0000313" key="7">
    <source>
        <dbReference type="EMBL" id="SFZ85643.1"/>
    </source>
</evidence>
<dbReference type="GO" id="GO:0015833">
    <property type="term" value="P:peptide transport"/>
    <property type="evidence" value="ECO:0007669"/>
    <property type="project" value="InterPro"/>
</dbReference>
<keyword evidence="5 7" id="KW-0067">ATP-binding</keyword>
<organism evidence="7 8">
    <name type="scientific">Devosia enhydra</name>
    <dbReference type="NCBI Taxonomy" id="665118"/>
    <lineage>
        <taxon>Bacteria</taxon>
        <taxon>Pseudomonadati</taxon>
        <taxon>Pseudomonadota</taxon>
        <taxon>Alphaproteobacteria</taxon>
        <taxon>Hyphomicrobiales</taxon>
        <taxon>Devosiaceae</taxon>
        <taxon>Devosia</taxon>
    </lineage>
</organism>
<accession>A0A1K2I0C0</accession>
<keyword evidence="8" id="KW-1185">Reference proteome</keyword>
<dbReference type="CDD" id="cd03257">
    <property type="entry name" value="ABC_NikE_OppD_transporters"/>
    <property type="match status" value="1"/>
</dbReference>
<dbReference type="RefSeq" id="WP_072344156.1">
    <property type="nucleotide sequence ID" value="NZ_FPKU01000002.1"/>
</dbReference>
<dbReference type="InterPro" id="IPR017871">
    <property type="entry name" value="ABC_transporter-like_CS"/>
</dbReference>
<evidence type="ECO:0000256" key="3">
    <source>
        <dbReference type="ARBA" id="ARBA00022448"/>
    </source>
</evidence>
<comment type="subcellular location">
    <subcellularLocation>
        <location evidence="1">Cell inner membrane</location>
        <topology evidence="1">Peripheral membrane protein</topology>
    </subcellularLocation>
</comment>
<dbReference type="Proteomes" id="UP000183447">
    <property type="component" value="Unassembled WGS sequence"/>
</dbReference>
<evidence type="ECO:0000256" key="1">
    <source>
        <dbReference type="ARBA" id="ARBA00004417"/>
    </source>
</evidence>
<evidence type="ECO:0000313" key="8">
    <source>
        <dbReference type="Proteomes" id="UP000183447"/>
    </source>
</evidence>
<evidence type="ECO:0000256" key="5">
    <source>
        <dbReference type="ARBA" id="ARBA00022840"/>
    </source>
</evidence>
<dbReference type="GO" id="GO:0016887">
    <property type="term" value="F:ATP hydrolysis activity"/>
    <property type="evidence" value="ECO:0007669"/>
    <property type="project" value="InterPro"/>
</dbReference>
<sequence length="323" mass="33376">MSLLEIRDLTVTYQGHGGTLVRAVAGADLSVEAGQIVALVGESGCGKSSLGKAAVGLIAPSGGSVHFAGAPLTPLGRGARPKAQRKLQMVFQDPFSSLNPRRTVGDLIAEGGLVASEAGETPMSVGECLERVGLSAEWASRYPHQFSGGQRQRIAIARALAARPACIVADEPISALDASAQAAVANLLVGLVRDLDMGLLFISHDLAIVRTIADVTTVMYLGKVVESGPSAALWRSPVHPYTESLIGAIPRPDGAGRLPLDLPGDVPNPARPPSGCRFHPRCPVALPACAQTEPLRAPVLSGRTVACLRAEERVAAIAGHAPA</sequence>
<dbReference type="NCBIfam" id="TIGR01727">
    <property type="entry name" value="oligo_HPY"/>
    <property type="match status" value="1"/>
</dbReference>
<evidence type="ECO:0000259" key="6">
    <source>
        <dbReference type="PROSITE" id="PS50893"/>
    </source>
</evidence>
<proteinExistence type="inferred from homology"/>
<evidence type="ECO:0000256" key="2">
    <source>
        <dbReference type="ARBA" id="ARBA00005417"/>
    </source>
</evidence>
<dbReference type="Gene3D" id="3.40.50.300">
    <property type="entry name" value="P-loop containing nucleotide triphosphate hydrolases"/>
    <property type="match status" value="1"/>
</dbReference>
<evidence type="ECO:0000256" key="4">
    <source>
        <dbReference type="ARBA" id="ARBA00022741"/>
    </source>
</evidence>
<name>A0A1K2I0C0_9HYPH</name>
<dbReference type="InterPro" id="IPR027417">
    <property type="entry name" value="P-loop_NTPase"/>
</dbReference>
<dbReference type="STRING" id="665118.SAMN02983003_2809"/>
<dbReference type="FunFam" id="3.40.50.300:FF:000016">
    <property type="entry name" value="Oligopeptide ABC transporter ATP-binding component"/>
    <property type="match status" value="1"/>
</dbReference>
<feature type="domain" description="ABC transporter" evidence="6">
    <location>
        <begin position="4"/>
        <end position="246"/>
    </location>
</feature>
<dbReference type="EMBL" id="FPKU01000002">
    <property type="protein sequence ID" value="SFZ85643.1"/>
    <property type="molecule type" value="Genomic_DNA"/>
</dbReference>
<dbReference type="GO" id="GO:0005524">
    <property type="term" value="F:ATP binding"/>
    <property type="evidence" value="ECO:0007669"/>
    <property type="project" value="UniProtKB-KW"/>
</dbReference>
<dbReference type="PROSITE" id="PS50893">
    <property type="entry name" value="ABC_TRANSPORTER_2"/>
    <property type="match status" value="1"/>
</dbReference>
<dbReference type="Pfam" id="PF08352">
    <property type="entry name" value="oligo_HPY"/>
    <property type="match status" value="1"/>
</dbReference>
<protein>
    <submittedName>
        <fullName evidence="7">Peptide/nickel transport system ATP-binding protein</fullName>
    </submittedName>
</protein>
<dbReference type="InterPro" id="IPR003593">
    <property type="entry name" value="AAA+_ATPase"/>
</dbReference>
<dbReference type="SUPFAM" id="SSF52540">
    <property type="entry name" value="P-loop containing nucleoside triphosphate hydrolases"/>
    <property type="match status" value="1"/>
</dbReference>
<reference evidence="7 8" key="1">
    <citation type="submission" date="2016-11" db="EMBL/GenBank/DDBJ databases">
        <authorList>
            <person name="Jaros S."/>
            <person name="Januszkiewicz K."/>
            <person name="Wedrychowicz H."/>
        </authorList>
    </citation>
    <scope>NUCLEOTIDE SEQUENCE [LARGE SCALE GENOMIC DNA]</scope>
    <source>
        <strain evidence="7 8">ATCC 23634</strain>
    </source>
</reference>
<dbReference type="AlphaFoldDB" id="A0A1K2I0C0"/>
<comment type="similarity">
    <text evidence="2">Belongs to the ABC transporter superfamily.</text>
</comment>
<keyword evidence="4" id="KW-0547">Nucleotide-binding</keyword>
<dbReference type="PROSITE" id="PS00211">
    <property type="entry name" value="ABC_TRANSPORTER_1"/>
    <property type="match status" value="1"/>
</dbReference>
<keyword evidence="3" id="KW-0813">Transport</keyword>
<dbReference type="OrthoDB" id="2986442at2"/>
<dbReference type="PANTHER" id="PTHR43776:SF7">
    <property type="entry name" value="D,D-DIPEPTIDE TRANSPORT ATP-BINDING PROTEIN DDPF-RELATED"/>
    <property type="match status" value="1"/>
</dbReference>
<dbReference type="InterPro" id="IPR050319">
    <property type="entry name" value="ABC_transp_ATP-bind"/>
</dbReference>
<dbReference type="InterPro" id="IPR013563">
    <property type="entry name" value="Oligopep_ABC_C"/>
</dbReference>
<dbReference type="GO" id="GO:0005886">
    <property type="term" value="C:plasma membrane"/>
    <property type="evidence" value="ECO:0007669"/>
    <property type="project" value="UniProtKB-SubCell"/>
</dbReference>